<dbReference type="AlphaFoldDB" id="X0S1A6"/>
<sequence length="118" mass="13686">PSYPNKEQTLDYVINSWKDGVTEYIGYTPVSDFHRHAEKIFLADNEDGSWRPIIREEGGLGGRGEFDVWLPRHLPTGADRERRVARARHRDGCNAAFMDGHSDWVQAEKMTEQMWQPK</sequence>
<feature type="non-terminal residue" evidence="1">
    <location>
        <position position="1"/>
    </location>
</feature>
<organism evidence="1">
    <name type="scientific">marine sediment metagenome</name>
    <dbReference type="NCBI Taxonomy" id="412755"/>
    <lineage>
        <taxon>unclassified sequences</taxon>
        <taxon>metagenomes</taxon>
        <taxon>ecological metagenomes</taxon>
    </lineage>
</organism>
<gene>
    <name evidence="1" type="ORF">S01H1_17083</name>
</gene>
<evidence type="ECO:0000313" key="1">
    <source>
        <dbReference type="EMBL" id="GAF69021.1"/>
    </source>
</evidence>
<dbReference type="EMBL" id="BARS01009028">
    <property type="protein sequence ID" value="GAF69021.1"/>
    <property type="molecule type" value="Genomic_DNA"/>
</dbReference>
<proteinExistence type="predicted"/>
<dbReference type="InterPro" id="IPR027558">
    <property type="entry name" value="Pre_pil_HX9DG_C"/>
</dbReference>
<protein>
    <submittedName>
        <fullName evidence="1">Uncharacterized protein</fullName>
    </submittedName>
</protein>
<reference evidence="1" key="1">
    <citation type="journal article" date="2014" name="Front. Microbiol.">
        <title>High frequency of phylogenetically diverse reductive dehalogenase-homologous genes in deep subseafloor sedimentary metagenomes.</title>
        <authorList>
            <person name="Kawai M."/>
            <person name="Futagami T."/>
            <person name="Toyoda A."/>
            <person name="Takaki Y."/>
            <person name="Nishi S."/>
            <person name="Hori S."/>
            <person name="Arai W."/>
            <person name="Tsubouchi T."/>
            <person name="Morono Y."/>
            <person name="Uchiyama I."/>
            <person name="Ito T."/>
            <person name="Fujiyama A."/>
            <person name="Inagaki F."/>
            <person name="Takami H."/>
        </authorList>
    </citation>
    <scope>NUCLEOTIDE SEQUENCE</scope>
    <source>
        <strain evidence="1">Expedition CK06-06</strain>
    </source>
</reference>
<dbReference type="NCBIfam" id="TIGR04294">
    <property type="entry name" value="pre_pil_HX9DG"/>
    <property type="match status" value="1"/>
</dbReference>
<accession>X0S1A6</accession>
<comment type="caution">
    <text evidence="1">The sequence shown here is derived from an EMBL/GenBank/DDBJ whole genome shotgun (WGS) entry which is preliminary data.</text>
</comment>
<name>X0S1A6_9ZZZZ</name>